<keyword evidence="1" id="KW-1133">Transmembrane helix</keyword>
<name>A0A5C1HZ32_9SPHI</name>
<proteinExistence type="predicted"/>
<dbReference type="Proteomes" id="UP000251402">
    <property type="component" value="Chromosome"/>
</dbReference>
<feature type="transmembrane region" description="Helical" evidence="1">
    <location>
        <begin position="117"/>
        <end position="137"/>
    </location>
</feature>
<gene>
    <name evidence="3" type="ORF">DEO27_008745</name>
</gene>
<dbReference type="KEGG" id="mrub:DEO27_008745"/>
<keyword evidence="4" id="KW-1185">Reference proteome</keyword>
<feature type="transmembrane region" description="Helical" evidence="1">
    <location>
        <begin position="62"/>
        <end position="83"/>
    </location>
</feature>
<protein>
    <submittedName>
        <fullName evidence="3">DoxX family membrane protein</fullName>
    </submittedName>
</protein>
<organism evidence="3 4">
    <name type="scientific">Mucilaginibacter rubeus</name>
    <dbReference type="NCBI Taxonomy" id="2027860"/>
    <lineage>
        <taxon>Bacteria</taxon>
        <taxon>Pseudomonadati</taxon>
        <taxon>Bacteroidota</taxon>
        <taxon>Sphingobacteriia</taxon>
        <taxon>Sphingobacteriales</taxon>
        <taxon>Sphingobacteriaceae</taxon>
        <taxon>Mucilaginibacter</taxon>
    </lineage>
</organism>
<keyword evidence="1" id="KW-0812">Transmembrane</keyword>
<dbReference type="Pfam" id="PF04173">
    <property type="entry name" value="DoxD"/>
    <property type="match status" value="1"/>
</dbReference>
<dbReference type="AlphaFoldDB" id="A0A5C1HZ32"/>
<dbReference type="EMBL" id="CP043450">
    <property type="protein sequence ID" value="QEM10108.1"/>
    <property type="molecule type" value="Genomic_DNA"/>
</dbReference>
<sequence>MHINQKLSSIYLRVAIGISYLWEVADRLGLFGPNGHPHVGWGDWKHFVAYAKQVMSFLPEGIVNPLATIATIGEGGFGLLLILGLFTRMAAIGSGILSLCFAIAMAISFGIESPLGYSVFTLSAASFLLASLTQYSWTLDKWLATRLVNKKLSAYQSQQNGLKADDQDLHHTVIDLKQIRALAQIDYRI</sequence>
<evidence type="ECO:0000313" key="3">
    <source>
        <dbReference type="EMBL" id="QEM10108.1"/>
    </source>
</evidence>
<dbReference type="RefSeq" id="WP_112570566.1">
    <property type="nucleotide sequence ID" value="NZ_CP043450.1"/>
</dbReference>
<dbReference type="OrthoDB" id="676158at2"/>
<evidence type="ECO:0000313" key="4">
    <source>
        <dbReference type="Proteomes" id="UP000251402"/>
    </source>
</evidence>
<dbReference type="InterPro" id="IPR007301">
    <property type="entry name" value="DoxD"/>
</dbReference>
<feature type="transmembrane region" description="Helical" evidence="1">
    <location>
        <begin position="90"/>
        <end position="111"/>
    </location>
</feature>
<accession>A0A5C1HZ32</accession>
<keyword evidence="1" id="KW-0472">Membrane</keyword>
<reference evidence="3" key="1">
    <citation type="submission" date="2019-08" db="EMBL/GenBank/DDBJ databases">
        <title>Comparative genome analysis confer to the adaptation heavy metal polluted environment.</title>
        <authorList>
            <person name="Li Y."/>
        </authorList>
    </citation>
    <scope>NUCLEOTIDE SEQUENCE [LARGE SCALE GENOMIC DNA]</scope>
    <source>
        <strain evidence="3">P1</strain>
    </source>
</reference>
<evidence type="ECO:0000259" key="2">
    <source>
        <dbReference type="Pfam" id="PF04173"/>
    </source>
</evidence>
<evidence type="ECO:0000256" key="1">
    <source>
        <dbReference type="SAM" id="Phobius"/>
    </source>
</evidence>
<feature type="domain" description="TQO small subunit DoxD" evidence="2">
    <location>
        <begin position="12"/>
        <end position="145"/>
    </location>
</feature>